<dbReference type="PANTHER" id="PTHR16504">
    <property type="entry name" value="5'(3')-DEOXYRIBONUCLEOTIDASE"/>
    <property type="match status" value="1"/>
</dbReference>
<dbReference type="InterPro" id="IPR023214">
    <property type="entry name" value="HAD_sf"/>
</dbReference>
<keyword evidence="4" id="KW-1185">Reference proteome</keyword>
<protein>
    <submittedName>
        <fullName evidence="3">5',3'-nucleotidase, mitochondrial</fullName>
    </submittedName>
</protein>
<dbReference type="PANTHER" id="PTHR16504:SF4">
    <property type="entry name" value="5'(3')-DEOXYRIBONUCLEOTIDASE"/>
    <property type="match status" value="1"/>
</dbReference>
<dbReference type="Gene3D" id="3.40.50.1000">
    <property type="entry name" value="HAD superfamily/HAD-like"/>
    <property type="match status" value="1"/>
</dbReference>
<dbReference type="GO" id="GO:0008253">
    <property type="term" value="F:5'-nucleotidase activity"/>
    <property type="evidence" value="ECO:0007669"/>
    <property type="project" value="InterPro"/>
</dbReference>
<name>A0A3B3V3R2_9TELE</name>
<feature type="transmembrane region" description="Helical" evidence="2">
    <location>
        <begin position="165"/>
        <end position="189"/>
    </location>
</feature>
<proteinExistence type="predicted"/>
<dbReference type="STRING" id="48699.ENSPLAP00000019678"/>
<dbReference type="SUPFAM" id="SSF56784">
    <property type="entry name" value="HAD-like"/>
    <property type="match status" value="2"/>
</dbReference>
<evidence type="ECO:0000256" key="2">
    <source>
        <dbReference type="SAM" id="Phobius"/>
    </source>
</evidence>
<dbReference type="CDD" id="cd02587">
    <property type="entry name" value="HAD_5-3dNT"/>
    <property type="match status" value="1"/>
</dbReference>
<evidence type="ECO:0000313" key="3">
    <source>
        <dbReference type="Ensembl" id="ENSPLAP00000019678.1"/>
    </source>
</evidence>
<dbReference type="InterPro" id="IPR010708">
    <property type="entry name" value="5'(3')-deoxyribonucleotidase"/>
</dbReference>
<dbReference type="GeneTree" id="ENSGT00390000011596"/>
<feature type="active site" description="Nucleophile" evidence="1">
    <location>
        <position position="44"/>
    </location>
</feature>
<dbReference type="Ensembl" id="ENSPLAT00000015406.1">
    <property type="protein sequence ID" value="ENSPLAP00000019678.1"/>
    <property type="gene ID" value="ENSPLAG00000002011.1"/>
</dbReference>
<evidence type="ECO:0000313" key="4">
    <source>
        <dbReference type="Proteomes" id="UP000261500"/>
    </source>
</evidence>
<keyword evidence="2" id="KW-0472">Membrane</keyword>
<reference evidence="3" key="1">
    <citation type="submission" date="2025-08" db="UniProtKB">
        <authorList>
            <consortium name="Ensembl"/>
        </authorList>
    </citation>
    <scope>IDENTIFICATION</scope>
</reference>
<sequence>MLLCTTATRLLGRGKTLLPDPFKRIAINMSSSSDAGKRLRVLVDMDGVLADFEGGFLKKYRARYPDEPFITLDDRRGFWVSLQYGQLRSDLSEKAISIWESKGFFIDLDPLPGGVEAVKEMARMDDTDVFICTSPIKHYKHCPYEKVSLLLINSMESSAMMIIKGFFLTTDTFIVCVCVCVCVFFQYAWVEKHLGCDFLEQVILTRDKTLIAGDLLIDDKPDIQGVEPTPAWEHILFTACHNKHLSVGPSQRRLLSWSDDWRGILDSKRK</sequence>
<dbReference type="AlphaFoldDB" id="A0A3B3V3R2"/>
<accession>A0A3B3V3R2</accession>
<feature type="active site" description="Proton donor" evidence="1">
    <location>
        <position position="46"/>
    </location>
</feature>
<keyword evidence="2" id="KW-1133">Transmembrane helix</keyword>
<dbReference type="InterPro" id="IPR036412">
    <property type="entry name" value="HAD-like_sf"/>
</dbReference>
<evidence type="ECO:0000256" key="1">
    <source>
        <dbReference type="PIRSR" id="PIRSR610708-1"/>
    </source>
</evidence>
<dbReference type="Proteomes" id="UP000261500">
    <property type="component" value="Unplaced"/>
</dbReference>
<dbReference type="GO" id="GO:0005739">
    <property type="term" value="C:mitochondrion"/>
    <property type="evidence" value="ECO:0007669"/>
    <property type="project" value="TreeGrafter"/>
</dbReference>
<keyword evidence="2" id="KW-0812">Transmembrane</keyword>
<dbReference type="GO" id="GO:0009223">
    <property type="term" value="P:pyrimidine deoxyribonucleotide catabolic process"/>
    <property type="evidence" value="ECO:0007669"/>
    <property type="project" value="TreeGrafter"/>
</dbReference>
<organism evidence="3 4">
    <name type="scientific">Poecilia latipinna</name>
    <name type="common">sailfin molly</name>
    <dbReference type="NCBI Taxonomy" id="48699"/>
    <lineage>
        <taxon>Eukaryota</taxon>
        <taxon>Metazoa</taxon>
        <taxon>Chordata</taxon>
        <taxon>Craniata</taxon>
        <taxon>Vertebrata</taxon>
        <taxon>Euteleostomi</taxon>
        <taxon>Actinopterygii</taxon>
        <taxon>Neopterygii</taxon>
        <taxon>Teleostei</taxon>
        <taxon>Neoteleostei</taxon>
        <taxon>Acanthomorphata</taxon>
        <taxon>Ovalentaria</taxon>
        <taxon>Atherinomorphae</taxon>
        <taxon>Cyprinodontiformes</taxon>
        <taxon>Poeciliidae</taxon>
        <taxon>Poeciliinae</taxon>
        <taxon>Poecilia</taxon>
    </lineage>
</organism>
<reference evidence="3" key="2">
    <citation type="submission" date="2025-09" db="UniProtKB">
        <authorList>
            <consortium name="Ensembl"/>
        </authorList>
    </citation>
    <scope>IDENTIFICATION</scope>
</reference>
<dbReference type="Pfam" id="PF06941">
    <property type="entry name" value="NT5C"/>
    <property type="match status" value="2"/>
</dbReference>